<feature type="compositionally biased region" description="Polar residues" evidence="1">
    <location>
        <begin position="760"/>
        <end position="771"/>
    </location>
</feature>
<feature type="domain" description="Transcription factor tau subunit sfc3/Tfc3 C-terminal" evidence="3">
    <location>
        <begin position="993"/>
        <end position="1380"/>
    </location>
</feature>
<feature type="region of interest" description="Disordered" evidence="1">
    <location>
        <begin position="760"/>
        <end position="799"/>
    </location>
</feature>
<sequence length="1427" mass="161845">MESQYTPSEIVEILLGDLSYNGSHSISINDFWNLVAQKIGPIDPFYKNIIWRWLVRLNDEFEVLIDNSSQISEKYRVLSFDDLIRLYPDLTVRASLNTRWLKLTGAPKEHSTILNPLFSLISLIASRRERGISTDEIEKIMKSDRKLIIKQLNALDKLEIVKKFHIKSNGVKTYMRIHRDFKIPIDDNLTSQNDNEKDSIPHKIINTLEHAEMQTLPVHYLYLLSGLPNTILAKATFISVVKNLSRYGYVDEIIATPKDNPHKRSYCVRLGKRSSVENYDDLAIDDEILDFTDFLEDAPAIKALPSHVPILEDITTFDITDFTEAHYAPSLITFSTHFPIHAFILSYIKNKSTTGASFNEILTSIGGIQYKPVITNALESLSCKVTSFTKAERKVIESSLGYAVIIITSKVPHHHIYFAHSSYCQNNNIPPRENWGDFAELLPSKSNNLSDLEKRNFVSLPGEIDVFLFKPLASVDIKSNTIPKAKNNSNNVFVRPTNKKRTIDSFEISKHSKRSKTRNTENVHIKVETDVIDISSSSRDTSPALEYNNKEQTFHDTITGQSRKMSISKAPGQNLLISSLRSTIKKEQLEYISISSDQDQPNTKIDEEETDEVEMHRFKQSPPPDSLDSISYSDSPRALYLRILLSKNGVIASENLAEEINKVSQVRIAKRPFTKLTRELNNTGEIRQLFLTVPMAKGEANVTKNIIIHKTIPEDSDLIQQVKSDLVKQVRFAAEKQARERFEKLKLFLKKKEQEVTPVSNQVVKQANSAKKQVHDGNAGSVSSRERRHSSSASKIDNQINSISTTKKLVSSDLKSGTSVSLVDQQVNKKAAAASTLTSANKVRARPNQLPFDMADKLLNTSAQEEPFSDLSISPEPYQKPSPLGSPGLSSNRLNGLNSAPKDSRVLSLPVVPTKRVLKTKLAEKINRVHDSRRTKLRLDISHHQATEKLPTSESNKSKHKPRVTGLAVKGRKPFTRVSNTNLTQEKFLEYDWFFRIAIIVKSLYGGVLSTINWTKVAEVFPEMTPKAAKASWPKVNKVVGRGKDVNLIMKMWEELFIHGYKTGELPIFENNAYDLEVLAQYWRSKAPNVGDYVGVPYLFEDARENHRRFDFELFPIKDMHDIILTSPHPLVVEQMMVNYPFASDRVVDKPPDDIVNQAKRAIKAIIATRKEHYSSGRGKEILIRFGEAACQQAVEELEALRTIVYIPRGKDKVLPERNYKFSEKFELVLGSLPLGIDAFPEMTEFYQDLLALFNESKGFIVSRTAPDTSFPCIFDLISMQKADLVRVQMKNEVGLARIDSKFKWDLSDIVVRSPLRSAGTDDYVAEEVKRSKKRSIPITAPGSAIWSDVRGRANLEMWQRLINWVLFYIDSRPGTTVDAVWKSFVVVLSWEEVALVVRWLLKKNIVRTGPCGGLWVLPEWYAHIPL</sequence>
<dbReference type="Pfam" id="PF04182">
    <property type="entry name" value="B-block_TFIIIC"/>
    <property type="match status" value="1"/>
</dbReference>
<dbReference type="Proteomes" id="UP000242525">
    <property type="component" value="Unassembled WGS sequence"/>
</dbReference>
<feature type="domain" description="B-block binding subunit of TFIIIC" evidence="2">
    <location>
        <begin position="118"/>
        <end position="182"/>
    </location>
</feature>
<reference evidence="4" key="1">
    <citation type="submission" date="2014-03" db="EMBL/GenBank/DDBJ databases">
        <authorList>
            <person name="Casaregola S."/>
        </authorList>
    </citation>
    <scope>NUCLEOTIDE SEQUENCE [LARGE SCALE GENOMIC DNA]</scope>
    <source>
        <strain evidence="4">CLIB 918</strain>
    </source>
</reference>
<evidence type="ECO:0000259" key="2">
    <source>
        <dbReference type="Pfam" id="PF04182"/>
    </source>
</evidence>
<accession>A0A0J9X3U1</accession>
<evidence type="ECO:0000259" key="3">
    <source>
        <dbReference type="Pfam" id="PF20222"/>
    </source>
</evidence>
<feature type="compositionally biased region" description="Low complexity" evidence="1">
    <location>
        <begin position="881"/>
        <end position="899"/>
    </location>
</feature>
<proteinExistence type="predicted"/>
<dbReference type="OrthoDB" id="68020at2759"/>
<feature type="region of interest" description="Disordered" evidence="1">
    <location>
        <begin position="939"/>
        <end position="966"/>
    </location>
</feature>
<dbReference type="EMBL" id="CCBN010000002">
    <property type="protein sequence ID" value="CDO51861.1"/>
    <property type="molecule type" value="Genomic_DNA"/>
</dbReference>
<name>A0A0J9X3U1_GEOCN</name>
<comment type="caution">
    <text evidence="4">The sequence shown here is derived from an EMBL/GenBank/DDBJ whole genome shotgun (WGS) entry which is preliminary data.</text>
</comment>
<feature type="region of interest" description="Disordered" evidence="1">
    <location>
        <begin position="595"/>
        <end position="629"/>
    </location>
</feature>
<evidence type="ECO:0000256" key="1">
    <source>
        <dbReference type="SAM" id="MobiDB-lite"/>
    </source>
</evidence>
<keyword evidence="4" id="KW-0648">Protein biosynthesis</keyword>
<evidence type="ECO:0000313" key="4">
    <source>
        <dbReference type="EMBL" id="CDO51861.1"/>
    </source>
</evidence>
<keyword evidence="5" id="KW-1185">Reference proteome</keyword>
<dbReference type="InterPro" id="IPR007309">
    <property type="entry name" value="TFIIIC_Bblock-bd"/>
</dbReference>
<evidence type="ECO:0000313" key="5">
    <source>
        <dbReference type="Proteomes" id="UP000242525"/>
    </source>
</evidence>
<gene>
    <name evidence="4" type="ORF">BN980_GECA02s02122g</name>
</gene>
<protein>
    <submittedName>
        <fullName evidence="4">Similar to Saccharomyces cerevisiae YAL001C TFC3 Largest of six subunits of the RNA polymerase III transcription initiation factor complex (TFIIIC)</fullName>
    </submittedName>
</protein>
<keyword evidence="4" id="KW-0396">Initiation factor</keyword>
<dbReference type="InterPro" id="IPR046488">
    <property type="entry name" value="Sfc3/Tfc3_C"/>
</dbReference>
<dbReference type="GO" id="GO:0003743">
    <property type="term" value="F:translation initiation factor activity"/>
    <property type="evidence" value="ECO:0007669"/>
    <property type="project" value="UniProtKB-KW"/>
</dbReference>
<feature type="region of interest" description="Disordered" evidence="1">
    <location>
        <begin position="864"/>
        <end position="903"/>
    </location>
</feature>
<organism evidence="4 5">
    <name type="scientific">Geotrichum candidum</name>
    <name type="common">Oospora lactis</name>
    <name type="synonym">Dipodascus geotrichum</name>
    <dbReference type="NCBI Taxonomy" id="1173061"/>
    <lineage>
        <taxon>Eukaryota</taxon>
        <taxon>Fungi</taxon>
        <taxon>Dikarya</taxon>
        <taxon>Ascomycota</taxon>
        <taxon>Saccharomycotina</taxon>
        <taxon>Dipodascomycetes</taxon>
        <taxon>Dipodascales</taxon>
        <taxon>Dipodascaceae</taxon>
        <taxon>Geotrichum</taxon>
    </lineage>
</organism>
<dbReference type="Pfam" id="PF20222">
    <property type="entry name" value="DUF6581"/>
    <property type="match status" value="1"/>
</dbReference>